<accession>A0A0E9QET0</accession>
<protein>
    <submittedName>
        <fullName evidence="1">Uncharacterized protein</fullName>
    </submittedName>
</protein>
<sequence length="96" mass="10774">MSLQFFSVVLYHCEMGLLHVAGVMCPLIKTQVAKSGVSVSVAWCSRGDLWSLALLDYGAQLCLEWMIILVCCPREQRKSELFIPTRNSSVFPPHMV</sequence>
<evidence type="ECO:0000313" key="1">
    <source>
        <dbReference type="EMBL" id="JAH15366.1"/>
    </source>
</evidence>
<organism evidence="1">
    <name type="scientific">Anguilla anguilla</name>
    <name type="common">European freshwater eel</name>
    <name type="synonym">Muraena anguilla</name>
    <dbReference type="NCBI Taxonomy" id="7936"/>
    <lineage>
        <taxon>Eukaryota</taxon>
        <taxon>Metazoa</taxon>
        <taxon>Chordata</taxon>
        <taxon>Craniata</taxon>
        <taxon>Vertebrata</taxon>
        <taxon>Euteleostomi</taxon>
        <taxon>Actinopterygii</taxon>
        <taxon>Neopterygii</taxon>
        <taxon>Teleostei</taxon>
        <taxon>Anguilliformes</taxon>
        <taxon>Anguillidae</taxon>
        <taxon>Anguilla</taxon>
    </lineage>
</organism>
<dbReference type="EMBL" id="GBXM01093211">
    <property type="protein sequence ID" value="JAH15366.1"/>
    <property type="molecule type" value="Transcribed_RNA"/>
</dbReference>
<reference evidence="1" key="1">
    <citation type="submission" date="2014-11" db="EMBL/GenBank/DDBJ databases">
        <authorList>
            <person name="Amaro Gonzalez C."/>
        </authorList>
    </citation>
    <scope>NUCLEOTIDE SEQUENCE</scope>
</reference>
<name>A0A0E9QET0_ANGAN</name>
<reference evidence="1" key="2">
    <citation type="journal article" date="2015" name="Fish Shellfish Immunol.">
        <title>Early steps in the European eel (Anguilla anguilla)-Vibrio vulnificus interaction in the gills: Role of the RtxA13 toxin.</title>
        <authorList>
            <person name="Callol A."/>
            <person name="Pajuelo D."/>
            <person name="Ebbesson L."/>
            <person name="Teles M."/>
            <person name="MacKenzie S."/>
            <person name="Amaro C."/>
        </authorList>
    </citation>
    <scope>NUCLEOTIDE SEQUENCE</scope>
</reference>
<dbReference type="AlphaFoldDB" id="A0A0E9QET0"/>
<proteinExistence type="predicted"/>